<evidence type="ECO:0000259" key="1">
    <source>
        <dbReference type="PROSITE" id="PS50011"/>
    </source>
</evidence>
<keyword evidence="3" id="KW-1185">Reference proteome</keyword>
<feature type="domain" description="Protein kinase" evidence="1">
    <location>
        <begin position="144"/>
        <end position="457"/>
    </location>
</feature>
<protein>
    <submittedName>
        <fullName evidence="2">Kinase-like protein</fullName>
    </submittedName>
</protein>
<dbReference type="Pfam" id="PF00069">
    <property type="entry name" value="Pkinase"/>
    <property type="match status" value="1"/>
</dbReference>
<dbReference type="AlphaFoldDB" id="A0A8E2JDE5"/>
<dbReference type="PANTHER" id="PTHR37542:SF3">
    <property type="entry name" value="PRION-INHIBITION AND PROPAGATION HELO DOMAIN-CONTAINING PROTEIN"/>
    <property type="match status" value="1"/>
</dbReference>
<proteinExistence type="predicted"/>
<dbReference type="Gene3D" id="3.30.200.20">
    <property type="entry name" value="Phosphorylase Kinase, domain 1"/>
    <property type="match status" value="1"/>
</dbReference>
<gene>
    <name evidence="2" type="ORF">K432DRAFT_406532</name>
</gene>
<sequence>MGITGRLWQKIAAKREKSATGQYFLPTTELRAILTREEINISVAELDCADHERIGLAEKIYQDGLIIFAILTWMKHEAAIVNFRNHDALDASLPLHEERAVEIVPEFGRVLATEIQWQFLPYTFTRDMCDYHRILDHSEVILPFIKEEPLAEGGFGQVYKMTVLSSQQQFFPPGKDPVIIRKKLKIQGPQRAELASNYFAQEMTCLKLLHRLQHPNLVPLLGSYTHKGEHSFLFPCLDMDMEAFFKLDCRFGEFKRDLTFFSALRGLASALQNVHVLRLKAKEHGVDLAAIGYHHDLRPANILVDQQNLLLADFSLGKIKPSTSPSKTIWNIGIGDYIAPECMGEELVGQSVGRAIDIWAFGCLLAEVATYVERGSTGIKDFRSKRLTADLHPNWEEQYFFGKGAVKPEVLLWLQALVSNPRNELIPDLVDLALSLLQIDPVKRPSAAQLSEDLSYLSVKAHLREVSKRLSKYLSTMQRRGEEGPPLMKVWFESERVNALGRVMGLIGSQPQPEVPNQAGLFFEKSQEILLALLRRVDLELDEKSPRSDTPSMDTTVTLDKPLDEILQILVQSLIDLLPQRYQKRMETAWGHASLATRDTNRLNMIRASCNIVSQPQYVHVGALAAMKALRLHFLAGTGMGSKHLLLSKDDVEITESSQEPPIMGLYKKRIPVLVEWVYYSPKWTGMSIDQRKLLMQLKAEGFGIRPKPRGLKILDCIGFYEDAYGYGFVYPIPDQYCHSNARKPTTLLALLVKDATRDTIDMQPLLGAKFKLAAALAVSLMELHMAGWLHENISSKNILLFGIDPKLPVLTESLQDPYLMGFQKSRPDSETWYTDGPSEDAIRDYQHPKYSREARYTAAFDFYSMGLILLEIGLWTPLAYWSNKKPTATPEELRSFLISKYVPRLGQKMGRAYKDAVLTCLNGTLEEGSDVPAPSEGHEPLLQFIESVVEPLEELAALPV</sequence>
<keyword evidence="2" id="KW-0808">Transferase</keyword>
<dbReference type="PANTHER" id="PTHR37542">
    <property type="entry name" value="HELO DOMAIN-CONTAINING PROTEIN-RELATED"/>
    <property type="match status" value="1"/>
</dbReference>
<dbReference type="InterPro" id="IPR011009">
    <property type="entry name" value="Kinase-like_dom_sf"/>
</dbReference>
<name>A0A8E2JDE5_9PEZI</name>
<dbReference type="CDD" id="cd00180">
    <property type="entry name" value="PKc"/>
    <property type="match status" value="1"/>
</dbReference>
<evidence type="ECO:0000313" key="3">
    <source>
        <dbReference type="Proteomes" id="UP000250266"/>
    </source>
</evidence>
<dbReference type="Pfam" id="PF24476">
    <property type="entry name" value="DUF7580"/>
    <property type="match status" value="1"/>
</dbReference>
<dbReference type="SUPFAM" id="SSF56112">
    <property type="entry name" value="Protein kinase-like (PK-like)"/>
    <property type="match status" value="2"/>
</dbReference>
<reference evidence="2 3" key="1">
    <citation type="journal article" date="2016" name="Nat. Commun.">
        <title>Ectomycorrhizal ecology is imprinted in the genome of the dominant symbiotic fungus Cenococcum geophilum.</title>
        <authorList>
            <consortium name="DOE Joint Genome Institute"/>
            <person name="Peter M."/>
            <person name="Kohler A."/>
            <person name="Ohm R.A."/>
            <person name="Kuo A."/>
            <person name="Krutzmann J."/>
            <person name="Morin E."/>
            <person name="Arend M."/>
            <person name="Barry K.W."/>
            <person name="Binder M."/>
            <person name="Choi C."/>
            <person name="Clum A."/>
            <person name="Copeland A."/>
            <person name="Grisel N."/>
            <person name="Haridas S."/>
            <person name="Kipfer T."/>
            <person name="LaButti K."/>
            <person name="Lindquist E."/>
            <person name="Lipzen A."/>
            <person name="Maire R."/>
            <person name="Meier B."/>
            <person name="Mihaltcheva S."/>
            <person name="Molinier V."/>
            <person name="Murat C."/>
            <person name="Poggeler S."/>
            <person name="Quandt C.A."/>
            <person name="Sperisen C."/>
            <person name="Tritt A."/>
            <person name="Tisserant E."/>
            <person name="Crous P.W."/>
            <person name="Henrissat B."/>
            <person name="Nehls U."/>
            <person name="Egli S."/>
            <person name="Spatafora J.W."/>
            <person name="Grigoriev I.V."/>
            <person name="Martin F.M."/>
        </authorList>
    </citation>
    <scope>NUCLEOTIDE SEQUENCE [LARGE SCALE GENOMIC DNA]</scope>
    <source>
        <strain evidence="2 3">CBS 459.81</strain>
    </source>
</reference>
<dbReference type="Proteomes" id="UP000250266">
    <property type="component" value="Unassembled WGS sequence"/>
</dbReference>
<organism evidence="2 3">
    <name type="scientific">Lepidopterella palustris CBS 459.81</name>
    <dbReference type="NCBI Taxonomy" id="1314670"/>
    <lineage>
        <taxon>Eukaryota</taxon>
        <taxon>Fungi</taxon>
        <taxon>Dikarya</taxon>
        <taxon>Ascomycota</taxon>
        <taxon>Pezizomycotina</taxon>
        <taxon>Dothideomycetes</taxon>
        <taxon>Pleosporomycetidae</taxon>
        <taxon>Mytilinidiales</taxon>
        <taxon>Argynnaceae</taxon>
        <taxon>Lepidopterella</taxon>
    </lineage>
</organism>
<dbReference type="OrthoDB" id="4062651at2759"/>
<evidence type="ECO:0000313" key="2">
    <source>
        <dbReference type="EMBL" id="OCK78363.1"/>
    </source>
</evidence>
<dbReference type="InterPro" id="IPR000719">
    <property type="entry name" value="Prot_kinase_dom"/>
</dbReference>
<dbReference type="EMBL" id="KV745064">
    <property type="protein sequence ID" value="OCK78363.1"/>
    <property type="molecule type" value="Genomic_DNA"/>
</dbReference>
<dbReference type="InterPro" id="IPR056002">
    <property type="entry name" value="DUF7580"/>
</dbReference>
<dbReference type="PROSITE" id="PS50011">
    <property type="entry name" value="PROTEIN_KINASE_DOM"/>
    <property type="match status" value="1"/>
</dbReference>
<accession>A0A8E2JDE5</accession>
<dbReference type="GO" id="GO:0004672">
    <property type="term" value="F:protein kinase activity"/>
    <property type="evidence" value="ECO:0007669"/>
    <property type="project" value="InterPro"/>
</dbReference>
<dbReference type="Gene3D" id="1.10.510.10">
    <property type="entry name" value="Transferase(Phosphotransferase) domain 1"/>
    <property type="match status" value="2"/>
</dbReference>
<keyword evidence="2" id="KW-0418">Kinase</keyword>
<dbReference type="GO" id="GO:0005524">
    <property type="term" value="F:ATP binding"/>
    <property type="evidence" value="ECO:0007669"/>
    <property type="project" value="InterPro"/>
</dbReference>